<gene>
    <name evidence="2" type="ordered locus">P9211_06091</name>
</gene>
<dbReference type="EMBL" id="CP000878">
    <property type="protein sequence ID" value="ABX08540.1"/>
    <property type="molecule type" value="Genomic_DNA"/>
</dbReference>
<name>A9B9M8_PROM4</name>
<dbReference type="KEGG" id="pmj:P9211_06091"/>
<accession>A9B9M8</accession>
<sequence>MDRGARNFDDESYDEVEERLGEENAGQEDRAYFPIEESTPPHY</sequence>
<evidence type="ECO:0000256" key="1">
    <source>
        <dbReference type="SAM" id="MobiDB-lite"/>
    </source>
</evidence>
<organism evidence="2 3">
    <name type="scientific">Prochlorococcus marinus (strain MIT 9211)</name>
    <dbReference type="NCBI Taxonomy" id="93059"/>
    <lineage>
        <taxon>Bacteria</taxon>
        <taxon>Bacillati</taxon>
        <taxon>Cyanobacteriota</taxon>
        <taxon>Cyanophyceae</taxon>
        <taxon>Synechococcales</taxon>
        <taxon>Prochlorococcaceae</taxon>
        <taxon>Prochlorococcus</taxon>
    </lineage>
</organism>
<protein>
    <submittedName>
        <fullName evidence="2">Uncharacterized protein</fullName>
    </submittedName>
</protein>
<feature type="region of interest" description="Disordered" evidence="1">
    <location>
        <begin position="1"/>
        <end position="43"/>
    </location>
</feature>
<dbReference type="HOGENOM" id="CLU_214947_0_0_3"/>
<reference evidence="2 3" key="1">
    <citation type="journal article" date="2007" name="PLoS Genet.">
        <title>Patterns and implications of gene gain and loss in the evolution of Prochlorococcus.</title>
        <authorList>
            <person name="Kettler G.C."/>
            <person name="Martiny A.C."/>
            <person name="Huang K."/>
            <person name="Zucker J."/>
            <person name="Coleman M.L."/>
            <person name="Rodrigue S."/>
            <person name="Chen F."/>
            <person name="Lapidus A."/>
            <person name="Ferriera S."/>
            <person name="Johnson J."/>
            <person name="Steglich C."/>
            <person name="Church G.M."/>
            <person name="Richardson P."/>
            <person name="Chisholm S.W."/>
        </authorList>
    </citation>
    <scope>NUCLEOTIDE SEQUENCE [LARGE SCALE GENOMIC DNA]</scope>
    <source>
        <strain evidence="3">MIT 9211</strain>
    </source>
</reference>
<dbReference type="AlphaFoldDB" id="A9B9M8"/>
<dbReference type="RefSeq" id="WP_012195162.1">
    <property type="nucleotide sequence ID" value="NC_009976.1"/>
</dbReference>
<evidence type="ECO:0000313" key="3">
    <source>
        <dbReference type="Proteomes" id="UP000000788"/>
    </source>
</evidence>
<dbReference type="Proteomes" id="UP000000788">
    <property type="component" value="Chromosome"/>
</dbReference>
<keyword evidence="3" id="KW-1185">Reference proteome</keyword>
<proteinExistence type="predicted"/>
<feature type="compositionally biased region" description="Basic and acidic residues" evidence="1">
    <location>
        <begin position="18"/>
        <end position="31"/>
    </location>
</feature>
<dbReference type="STRING" id="93059.P9211_06091"/>
<evidence type="ECO:0000313" key="2">
    <source>
        <dbReference type="EMBL" id="ABX08540.1"/>
    </source>
</evidence>